<dbReference type="Pfam" id="PF06167">
    <property type="entry name" value="Peptidase_M90"/>
    <property type="match status" value="1"/>
</dbReference>
<dbReference type="AlphaFoldDB" id="A0A937G1L9"/>
<dbReference type="SUPFAM" id="SSF103642">
    <property type="entry name" value="Sec-C motif"/>
    <property type="match status" value="1"/>
</dbReference>
<reference evidence="1" key="1">
    <citation type="submission" date="2021-01" db="EMBL/GenBank/DDBJ databases">
        <title>Fulvivirga kasyanovii gen. nov., sp nov., a novel member of the phylum Bacteroidetes isolated from seawater in a mussel farm.</title>
        <authorList>
            <person name="Zhao L.-H."/>
            <person name="Wang Z.-J."/>
        </authorList>
    </citation>
    <scope>NUCLEOTIDE SEQUENCE</scope>
    <source>
        <strain evidence="1">29W222</strain>
    </source>
</reference>
<dbReference type="Gene3D" id="3.40.390.10">
    <property type="entry name" value="Collagenase (Catalytic Domain)"/>
    <property type="match status" value="1"/>
</dbReference>
<gene>
    <name evidence="1" type="ORF">JMN32_21650</name>
</gene>
<dbReference type="SUPFAM" id="SSF55486">
    <property type="entry name" value="Metalloproteases ('zincins'), catalytic domain"/>
    <property type="match status" value="1"/>
</dbReference>
<dbReference type="PANTHER" id="PTHR30164:SF2">
    <property type="entry name" value="PROTEIN MTFA"/>
    <property type="match status" value="1"/>
</dbReference>
<organism evidence="1 2">
    <name type="scientific">Fulvivirga marina</name>
    <dbReference type="NCBI Taxonomy" id="2494733"/>
    <lineage>
        <taxon>Bacteria</taxon>
        <taxon>Pseudomonadati</taxon>
        <taxon>Bacteroidota</taxon>
        <taxon>Cytophagia</taxon>
        <taxon>Cytophagales</taxon>
        <taxon>Fulvivirgaceae</taxon>
        <taxon>Fulvivirga</taxon>
    </lineage>
</organism>
<dbReference type="GO" id="GO:0005829">
    <property type="term" value="C:cytosol"/>
    <property type="evidence" value="ECO:0007669"/>
    <property type="project" value="TreeGrafter"/>
</dbReference>
<evidence type="ECO:0000313" key="2">
    <source>
        <dbReference type="Proteomes" id="UP000614216"/>
    </source>
</evidence>
<dbReference type="InterPro" id="IPR024079">
    <property type="entry name" value="MetalloPept_cat_dom_sf"/>
</dbReference>
<accession>A0A937G1L9</accession>
<dbReference type="CDD" id="cd20169">
    <property type="entry name" value="Peptidase_M90_mtfA"/>
    <property type="match status" value="1"/>
</dbReference>
<sequence>MEVLLIIIIVVATVAYLVFHKKKLTTTPTKLQPTPERWKRLLLDKVHFYRNLNNEQRLQFEGDIQNFLSVVRITGVQCEVTLEDRLLVASSATIPLFGFPAWTYKHLDEVLLYPDSFDRSFNIGSKEEIITGMVGSGAMEGKMILSKPSMHLGFDISNDKKNVGIHEFVHLFDKETGEVDGIPPGYEDKAYSLPWLEFVKEKTDDILMNQSDINPYGATNRQEFFAVAGEYFFERPHLMKKKHPDLYQTLSQIFNQDMTAVIDRSSFKKKEDVGRNDVCPCGSGLKYKKCCWED</sequence>
<dbReference type="Proteomes" id="UP000614216">
    <property type="component" value="Unassembled WGS sequence"/>
</dbReference>
<dbReference type="GO" id="GO:0004177">
    <property type="term" value="F:aminopeptidase activity"/>
    <property type="evidence" value="ECO:0007669"/>
    <property type="project" value="TreeGrafter"/>
</dbReference>
<comment type="caution">
    <text evidence="1">The sequence shown here is derived from an EMBL/GenBank/DDBJ whole genome shotgun (WGS) entry which is preliminary data.</text>
</comment>
<dbReference type="InterPro" id="IPR010384">
    <property type="entry name" value="MtfA_fam"/>
</dbReference>
<dbReference type="Pfam" id="PF02810">
    <property type="entry name" value="SEC-C"/>
    <property type="match status" value="1"/>
</dbReference>
<dbReference type="PANTHER" id="PTHR30164">
    <property type="entry name" value="MTFA PEPTIDASE"/>
    <property type="match status" value="1"/>
</dbReference>
<protein>
    <submittedName>
        <fullName evidence="1">Zinc-dependent peptidase</fullName>
    </submittedName>
</protein>
<keyword evidence="2" id="KW-1185">Reference proteome</keyword>
<dbReference type="InterPro" id="IPR042252">
    <property type="entry name" value="MtfA_N"/>
</dbReference>
<name>A0A937G1L9_9BACT</name>
<dbReference type="RefSeq" id="WP_202858469.1">
    <property type="nucleotide sequence ID" value="NZ_JAEUGD010000066.1"/>
</dbReference>
<dbReference type="InterPro" id="IPR004027">
    <property type="entry name" value="SEC_C_motif"/>
</dbReference>
<dbReference type="EMBL" id="JAEUGD010000066">
    <property type="protein sequence ID" value="MBL6448932.1"/>
    <property type="molecule type" value="Genomic_DNA"/>
</dbReference>
<proteinExistence type="predicted"/>
<evidence type="ECO:0000313" key="1">
    <source>
        <dbReference type="EMBL" id="MBL6448932.1"/>
    </source>
</evidence>
<dbReference type="GO" id="GO:0008237">
    <property type="term" value="F:metallopeptidase activity"/>
    <property type="evidence" value="ECO:0007669"/>
    <property type="project" value="InterPro"/>
</dbReference>
<dbReference type="Gene3D" id="1.10.472.150">
    <property type="entry name" value="Glucose-regulated metallo-peptidase M90, N-terminal domain"/>
    <property type="match status" value="1"/>
</dbReference>